<dbReference type="SUPFAM" id="SSF48452">
    <property type="entry name" value="TPR-like"/>
    <property type="match status" value="1"/>
</dbReference>
<organism evidence="2">
    <name type="scientific">uncultured Thiotrichaceae bacterium</name>
    <dbReference type="NCBI Taxonomy" id="298394"/>
    <lineage>
        <taxon>Bacteria</taxon>
        <taxon>Pseudomonadati</taxon>
        <taxon>Pseudomonadota</taxon>
        <taxon>Gammaproteobacteria</taxon>
        <taxon>Thiotrichales</taxon>
        <taxon>Thiotrichaceae</taxon>
        <taxon>environmental samples</taxon>
    </lineage>
</organism>
<dbReference type="Gene3D" id="1.25.40.10">
    <property type="entry name" value="Tetratricopeptide repeat domain"/>
    <property type="match status" value="1"/>
</dbReference>
<keyword evidence="1" id="KW-0802">TPR repeat</keyword>
<reference evidence="2" key="1">
    <citation type="submission" date="2020-01" db="EMBL/GenBank/DDBJ databases">
        <authorList>
            <person name="Meier V. D."/>
            <person name="Meier V D."/>
        </authorList>
    </citation>
    <scope>NUCLEOTIDE SEQUENCE</scope>
    <source>
        <strain evidence="2">HLG_WM_MAG_07</strain>
    </source>
</reference>
<sequence>MLVFYRVLLVGFFSGILYVVHASFMANVIAASAQYADDKEAVYQNVLTWQPDHKEALSQLSVISLQKKSYENAVSFARQAIQVDPTNGRAMSVLITAYDALGELRQAEKALHLATKLWPSHAYVRVQSSEFWAKRGDMEKTLAEWDILLARHSAFYKDLFPILKVFVETEEYQHLLRPYFEGPALWWDRFFIYLTRQDTPIGIITEFYQNRLSEGSVVSLEERNAYVNRLIKEKQWSHAFSAWMGGLEKQERQSVSLVTDGDFEALLKPSAFSWSYRSRLNVKTKVVRVRGGQGKYAFKVTFNKRKPVTSSVLSQRLLLEPERSYTVTFKSKMEGLKNDQGIKWIVKCADQTHQVLSESIAVKGRSKWSESSFDVQIPEAGCSSQKLELVAASRFHHERFFQGSASFDDIKIEPMTLGQGKDSADDKS</sequence>
<dbReference type="SMART" id="SM00028">
    <property type="entry name" value="TPR"/>
    <property type="match status" value="2"/>
</dbReference>
<dbReference type="Pfam" id="PF14559">
    <property type="entry name" value="TPR_19"/>
    <property type="match status" value="1"/>
</dbReference>
<feature type="repeat" description="TPR" evidence="1">
    <location>
        <begin position="54"/>
        <end position="87"/>
    </location>
</feature>
<name>A0A6S6TAQ8_9GAMM</name>
<dbReference type="EMBL" id="CACVAY010000062">
    <property type="protein sequence ID" value="CAA6813678.1"/>
    <property type="molecule type" value="Genomic_DNA"/>
</dbReference>
<proteinExistence type="predicted"/>
<protein>
    <submittedName>
        <fullName evidence="2">Uncharacterized protein</fullName>
    </submittedName>
</protein>
<gene>
    <name evidence="2" type="ORF">HELGO_WM15091</name>
</gene>
<accession>A0A6S6TAQ8</accession>
<dbReference type="PROSITE" id="PS50005">
    <property type="entry name" value="TPR"/>
    <property type="match status" value="1"/>
</dbReference>
<dbReference type="Gene3D" id="2.60.120.260">
    <property type="entry name" value="Galactose-binding domain-like"/>
    <property type="match status" value="1"/>
</dbReference>
<dbReference type="InterPro" id="IPR019734">
    <property type="entry name" value="TPR_rpt"/>
</dbReference>
<dbReference type="AlphaFoldDB" id="A0A6S6TAQ8"/>
<evidence type="ECO:0000313" key="2">
    <source>
        <dbReference type="EMBL" id="CAA6813678.1"/>
    </source>
</evidence>
<evidence type="ECO:0000256" key="1">
    <source>
        <dbReference type="PROSITE-ProRule" id="PRU00339"/>
    </source>
</evidence>
<dbReference type="InterPro" id="IPR011990">
    <property type="entry name" value="TPR-like_helical_dom_sf"/>
</dbReference>